<comment type="subcellular location">
    <subcellularLocation>
        <location evidence="1">Membrane</location>
        <topology evidence="1">Multi-pass membrane protein</topology>
    </subcellularLocation>
</comment>
<gene>
    <name evidence="7" type="ORF">CIK83_11280</name>
</gene>
<dbReference type="GO" id="GO:0016020">
    <property type="term" value="C:membrane"/>
    <property type="evidence" value="ECO:0007669"/>
    <property type="project" value="UniProtKB-SubCell"/>
</dbReference>
<evidence type="ECO:0000256" key="1">
    <source>
        <dbReference type="ARBA" id="ARBA00004141"/>
    </source>
</evidence>
<dbReference type="Pfam" id="PF00892">
    <property type="entry name" value="EamA"/>
    <property type="match status" value="2"/>
</dbReference>
<dbReference type="SUPFAM" id="SSF103481">
    <property type="entry name" value="Multidrug resistance efflux transporter EmrE"/>
    <property type="match status" value="2"/>
</dbReference>
<evidence type="ECO:0000256" key="2">
    <source>
        <dbReference type="ARBA" id="ARBA00022692"/>
    </source>
</evidence>
<comment type="caution">
    <text evidence="7">The sequence shown here is derived from an EMBL/GenBank/DDBJ whole genome shotgun (WGS) entry which is preliminary data.</text>
</comment>
<feature type="transmembrane region" description="Helical" evidence="5">
    <location>
        <begin position="239"/>
        <end position="258"/>
    </location>
</feature>
<evidence type="ECO:0000313" key="8">
    <source>
        <dbReference type="Proteomes" id="UP000252479"/>
    </source>
</evidence>
<evidence type="ECO:0000256" key="5">
    <source>
        <dbReference type="SAM" id="Phobius"/>
    </source>
</evidence>
<dbReference type="PANTHER" id="PTHR22911:SF6">
    <property type="entry name" value="SOLUTE CARRIER FAMILY 35 MEMBER G1"/>
    <property type="match status" value="1"/>
</dbReference>
<dbReference type="AlphaFoldDB" id="A0A368LH21"/>
<sequence length="300" mass="33693">MLISTFTLAMNGFISKILTDYFSTEIMVFLRISLPAVVMLSLAAMIDWRMPTKAAWKTFATRGVFIVCCQACFLVALTQLTLIEAVVLFSTGPLFIPLIERVIFKTRIHWIVWPTFILMFTGMIIQNIQADGFVWRPALLIGLGAGVFNACSQVTLFRASQIKLPVLVINGWCFAIASLILLPVVTGLMDDEKAITTLHSLSNTEHYIPIFIIFLGISTTLTQFFRSKAYRLANSNSEVAPLIYTNLVFALMFQVIFFDSHMTVHQILGTTLIVLATLMNTFGRGWLQSWQARKTVAVHH</sequence>
<evidence type="ECO:0000259" key="6">
    <source>
        <dbReference type="Pfam" id="PF00892"/>
    </source>
</evidence>
<dbReference type="PANTHER" id="PTHR22911">
    <property type="entry name" value="ACYL-MALONYL CONDENSING ENZYME-RELATED"/>
    <property type="match status" value="1"/>
</dbReference>
<evidence type="ECO:0000256" key="4">
    <source>
        <dbReference type="ARBA" id="ARBA00023136"/>
    </source>
</evidence>
<keyword evidence="4 5" id="KW-0472">Membrane</keyword>
<dbReference type="OrthoDB" id="6019878at2"/>
<feature type="transmembrane region" description="Helical" evidence="5">
    <location>
        <begin position="111"/>
        <end position="128"/>
    </location>
</feature>
<feature type="transmembrane region" description="Helical" evidence="5">
    <location>
        <begin position="59"/>
        <end position="76"/>
    </location>
</feature>
<accession>A0A368LH21</accession>
<feature type="transmembrane region" description="Helical" evidence="5">
    <location>
        <begin position="82"/>
        <end position="99"/>
    </location>
</feature>
<feature type="transmembrane region" description="Helical" evidence="5">
    <location>
        <begin position="206"/>
        <end position="227"/>
    </location>
</feature>
<proteinExistence type="predicted"/>
<feature type="domain" description="EamA" evidence="6">
    <location>
        <begin position="1"/>
        <end position="125"/>
    </location>
</feature>
<feature type="transmembrane region" description="Helical" evidence="5">
    <location>
        <begin position="164"/>
        <end position="186"/>
    </location>
</feature>
<evidence type="ECO:0000313" key="7">
    <source>
        <dbReference type="EMBL" id="RCS70050.1"/>
    </source>
</evidence>
<feature type="transmembrane region" description="Helical" evidence="5">
    <location>
        <begin position="264"/>
        <end position="283"/>
    </location>
</feature>
<feature type="transmembrane region" description="Helical" evidence="5">
    <location>
        <begin position="26"/>
        <end position="47"/>
    </location>
</feature>
<evidence type="ECO:0000256" key="3">
    <source>
        <dbReference type="ARBA" id="ARBA00022989"/>
    </source>
</evidence>
<organism evidence="7 8">
    <name type="scientific">Vibrio casei</name>
    <dbReference type="NCBI Taxonomy" id="673372"/>
    <lineage>
        <taxon>Bacteria</taxon>
        <taxon>Pseudomonadati</taxon>
        <taxon>Pseudomonadota</taxon>
        <taxon>Gammaproteobacteria</taxon>
        <taxon>Vibrionales</taxon>
        <taxon>Vibrionaceae</taxon>
        <taxon>Vibrio</taxon>
    </lineage>
</organism>
<reference evidence="7 8" key="1">
    <citation type="journal article" date="2017" name="Elife">
        <title>Extensive horizontal gene transfer in cheese-associated bacteria.</title>
        <authorList>
            <person name="Bonham K.S."/>
            <person name="Wolfe B.E."/>
            <person name="Dutton R.J."/>
        </authorList>
    </citation>
    <scope>NUCLEOTIDE SEQUENCE [LARGE SCALE GENOMIC DNA]</scope>
    <source>
        <strain evidence="7 8">JB196</strain>
    </source>
</reference>
<keyword evidence="2 5" id="KW-0812">Transmembrane</keyword>
<dbReference type="InterPro" id="IPR037185">
    <property type="entry name" value="EmrE-like"/>
</dbReference>
<keyword evidence="3 5" id="KW-1133">Transmembrane helix</keyword>
<dbReference type="Proteomes" id="UP000252479">
    <property type="component" value="Unassembled WGS sequence"/>
</dbReference>
<dbReference type="EMBL" id="QPGL01000002">
    <property type="protein sequence ID" value="RCS70050.1"/>
    <property type="molecule type" value="Genomic_DNA"/>
</dbReference>
<feature type="transmembrane region" description="Helical" evidence="5">
    <location>
        <begin position="134"/>
        <end position="152"/>
    </location>
</feature>
<keyword evidence="8" id="KW-1185">Reference proteome</keyword>
<name>A0A368LH21_9VIBR</name>
<dbReference type="InterPro" id="IPR000620">
    <property type="entry name" value="EamA_dom"/>
</dbReference>
<protein>
    <submittedName>
        <fullName evidence="7">EamA/RhaT family transporter</fullName>
    </submittedName>
</protein>
<feature type="domain" description="EamA" evidence="6">
    <location>
        <begin position="138"/>
        <end position="281"/>
    </location>
</feature>